<dbReference type="RefSeq" id="WP_067090044.1">
    <property type="nucleotide sequence ID" value="NZ_LWMV01000115.1"/>
</dbReference>
<feature type="transmembrane region" description="Helical" evidence="1">
    <location>
        <begin position="59"/>
        <end position="79"/>
    </location>
</feature>
<dbReference type="PATRIC" id="fig|49547.3.peg.648"/>
<evidence type="ECO:0000313" key="2">
    <source>
        <dbReference type="EMBL" id="KZX14142.1"/>
    </source>
</evidence>
<name>A0A166C596_9EURY</name>
<reference evidence="2 3" key="1">
    <citation type="submission" date="2016-04" db="EMBL/GenBank/DDBJ databases">
        <title>Genome sequence of Methanobrevibacter curvatus DSM 11111.</title>
        <authorList>
            <person name="Poehlein A."/>
            <person name="Seedorf H."/>
            <person name="Daniel R."/>
        </authorList>
    </citation>
    <scope>NUCLEOTIDE SEQUENCE [LARGE SCALE GENOMIC DNA]</scope>
    <source>
        <strain evidence="2 3">DSM 11111</strain>
    </source>
</reference>
<evidence type="ECO:0008006" key="4">
    <source>
        <dbReference type="Google" id="ProtNLM"/>
    </source>
</evidence>
<dbReference type="STRING" id="49547.MBCUR_06180"/>
<organism evidence="2 3">
    <name type="scientific">Methanobrevibacter curvatus</name>
    <dbReference type="NCBI Taxonomy" id="49547"/>
    <lineage>
        <taxon>Archaea</taxon>
        <taxon>Methanobacteriati</taxon>
        <taxon>Methanobacteriota</taxon>
        <taxon>Methanomada group</taxon>
        <taxon>Methanobacteria</taxon>
        <taxon>Methanobacteriales</taxon>
        <taxon>Methanobacteriaceae</taxon>
        <taxon>Methanobrevibacter</taxon>
    </lineage>
</organism>
<gene>
    <name evidence="2" type="ORF">MBCUR_06180</name>
</gene>
<proteinExistence type="predicted"/>
<sequence>MINFGPIFFGFIIGLLVGLSMKNNPKTEISLTSGSFVVITIVAIVCAWQLGPFPYYTDFPIATGFLFGAIGLIFGKLLVSKA</sequence>
<keyword evidence="1" id="KW-0472">Membrane</keyword>
<dbReference type="EMBL" id="LWMV01000115">
    <property type="protein sequence ID" value="KZX14142.1"/>
    <property type="molecule type" value="Genomic_DNA"/>
</dbReference>
<dbReference type="Proteomes" id="UP000077245">
    <property type="component" value="Unassembled WGS sequence"/>
</dbReference>
<keyword evidence="1" id="KW-1133">Transmembrane helix</keyword>
<evidence type="ECO:0000313" key="3">
    <source>
        <dbReference type="Proteomes" id="UP000077245"/>
    </source>
</evidence>
<feature type="transmembrane region" description="Helical" evidence="1">
    <location>
        <begin position="34"/>
        <end position="53"/>
    </location>
</feature>
<accession>A0A166C596</accession>
<keyword evidence="1" id="KW-0812">Transmembrane</keyword>
<dbReference type="OrthoDB" id="82319at2157"/>
<keyword evidence="3" id="KW-1185">Reference proteome</keyword>
<dbReference type="AlphaFoldDB" id="A0A166C596"/>
<comment type="caution">
    <text evidence="2">The sequence shown here is derived from an EMBL/GenBank/DDBJ whole genome shotgun (WGS) entry which is preliminary data.</text>
</comment>
<protein>
    <recommendedName>
        <fullName evidence="4">Energy-converting hydrogenase B subunit J</fullName>
    </recommendedName>
</protein>
<feature type="transmembrane region" description="Helical" evidence="1">
    <location>
        <begin position="6"/>
        <end position="22"/>
    </location>
</feature>
<evidence type="ECO:0000256" key="1">
    <source>
        <dbReference type="SAM" id="Phobius"/>
    </source>
</evidence>